<dbReference type="AlphaFoldDB" id="A0AAJ0C5X9"/>
<feature type="region of interest" description="Disordered" evidence="7">
    <location>
        <begin position="1022"/>
        <end position="1076"/>
    </location>
</feature>
<dbReference type="Pfam" id="PF02518">
    <property type="entry name" value="HATPase_c"/>
    <property type="match status" value="1"/>
</dbReference>
<dbReference type="SUPFAM" id="SSF55874">
    <property type="entry name" value="ATPase domain of HSP90 chaperone/DNA topoisomerase II/histidine kinase"/>
    <property type="match status" value="1"/>
</dbReference>
<dbReference type="PROSITE" id="PS50110">
    <property type="entry name" value="RESPONSE_REGULATORY"/>
    <property type="match status" value="1"/>
</dbReference>
<dbReference type="Pfam" id="PF00512">
    <property type="entry name" value="HisKA"/>
    <property type="match status" value="1"/>
</dbReference>
<comment type="catalytic activity">
    <reaction evidence="1">
        <text>ATP + protein L-histidine = ADP + protein N-phospho-L-histidine.</text>
        <dbReference type="EC" id="2.7.13.3"/>
    </reaction>
</comment>
<evidence type="ECO:0000256" key="7">
    <source>
        <dbReference type="SAM" id="MobiDB-lite"/>
    </source>
</evidence>
<dbReference type="InterPro" id="IPR005467">
    <property type="entry name" value="His_kinase_dom"/>
</dbReference>
<dbReference type="InterPro" id="IPR004358">
    <property type="entry name" value="Sig_transdc_His_kin-like_C"/>
</dbReference>
<feature type="region of interest" description="Disordered" evidence="7">
    <location>
        <begin position="431"/>
        <end position="477"/>
    </location>
</feature>
<comment type="caution">
    <text evidence="10">The sequence shown here is derived from an EMBL/GenBank/DDBJ whole genome shotgun (WGS) entry which is preliminary data.</text>
</comment>
<dbReference type="PANTHER" id="PTHR43047:SF72">
    <property type="entry name" value="OSMOSENSING HISTIDINE PROTEIN KINASE SLN1"/>
    <property type="match status" value="1"/>
</dbReference>
<dbReference type="Pfam" id="PF00072">
    <property type="entry name" value="Response_reg"/>
    <property type="match status" value="1"/>
</dbReference>
<dbReference type="SUPFAM" id="SSF55781">
    <property type="entry name" value="GAF domain-like"/>
    <property type="match status" value="1"/>
</dbReference>
<keyword evidence="5" id="KW-0418">Kinase</keyword>
<dbReference type="EC" id="2.7.13.3" evidence="2"/>
<dbReference type="InterPro" id="IPR011006">
    <property type="entry name" value="CheY-like_superfamily"/>
</dbReference>
<keyword evidence="4" id="KW-0808">Transferase</keyword>
<evidence type="ECO:0000256" key="4">
    <source>
        <dbReference type="ARBA" id="ARBA00022679"/>
    </source>
</evidence>
<feature type="region of interest" description="Disordered" evidence="7">
    <location>
        <begin position="628"/>
        <end position="650"/>
    </location>
</feature>
<gene>
    <name evidence="10" type="ORF">QBC33DRAFT_555279</name>
</gene>
<sequence>MTTKAHCPISEATRERETFKYDSLETKTAALYDPAPVPSLDLSASPDPGLTAFAQLGLYRLNACHSVISLFDRSHQHIVADALRPGPEAAQSICGNAIPRSVSICEHVLTGPVRRNAAAGQHPPEDLPVSIVHDLETHPRFCSLADARYKFYAAVPIRSPEDINIGVYCVFDTNPRPDGLTAEEQRFLQDISPTVMDYLEFKRANKWCKREGRKVWGLGNFVQGKATLSPSSGMSRRASLHDIPEVGEGALNKSLQDLHVHDSQGQAGADEIVEPGVWKPRQGPNGVSVRRINTRPPAIPQARKAAPRLSPADILKGEVERVFSKAANIIRESIQVEGALFLDASIHSFGGLVGGDPKSAISESLGIPDESNSDEAIPNQFGFAQDPTCKVLGFSTSQSSSINGDGPPIEHTCLPERYLQTLLQKYPNGHIINFEEDGTPPDHSSSEADDTPPSSPLAQRTSTVNGDDWTWKGADPKRAHSARSAASSLIKIFPGARSAAIVPLWDPQRSRWFAGGFVWTKTPARIFTVESELSYLKVFGLAAMAEVSRLNAKASIKTETGILGSISHELRSPLHGVVGAAELLRDTALDGFQQGIVNTIETSGRTLLDTIDHLLDYSQTSNILRASHTEQRASSVAGPRTRASSSASLPQSVPELPVQLDLLVEEVVESVMAGHAFRALSDSRFTALDPPRRPSNPPRAKTSPGSGHTQRADGWFFSPGAVQIYLDIDPSASWAFRTHPGAFRRVVMNLFGNSLKFTSAGSITVSLRQQRQPPAGHDGTPADDDDDAIVVLTVSDTGRGINESYLRDHLFTPFSQEDNFSPGTGLGLSLVRQMATVLGGTVDVSSRVGKGTTVTVSLPLPRGGGDHHHDGIVDGGAGAEEAAFREDVRALAGRTVLLRGFEAGAGRKQHLRLVEGICRDWLGMQVVLSGAVPHASPDFVICTEGGEGAGEGNDLTAARVENVEDEPDLLASCPHIFICLGSTMAHDMLRPNQVRLRKSFEFLSQPVGPRKLAQALLSSQSRWKESRASSADSAGSEPSSSGYIAEPATPLQSGDEMGASHVAEFPGDPKLEPTSGAKLVPVVVETALPSADGDFEVPDSPPQGVQTRDAAVVVPARQQPVLARPVTPAVEAQASILIVDDNAINLKILAAYMTKLKQPHTSATNGLEAVERYTQSPHKYSCILTDISMPVMDGLESTRRIRAFESARRLRPAVVIALTGLGGADVRRDAFASGVDLLLTRPLVLKGLVGALEATGLR</sequence>
<dbReference type="InterPro" id="IPR036097">
    <property type="entry name" value="HisK_dim/P_sf"/>
</dbReference>
<organism evidence="10 11">
    <name type="scientific">Phialemonium atrogriseum</name>
    <dbReference type="NCBI Taxonomy" id="1093897"/>
    <lineage>
        <taxon>Eukaryota</taxon>
        <taxon>Fungi</taxon>
        <taxon>Dikarya</taxon>
        <taxon>Ascomycota</taxon>
        <taxon>Pezizomycotina</taxon>
        <taxon>Sordariomycetes</taxon>
        <taxon>Sordariomycetidae</taxon>
        <taxon>Cephalothecales</taxon>
        <taxon>Cephalothecaceae</taxon>
        <taxon>Phialemonium</taxon>
    </lineage>
</organism>
<dbReference type="InterPro" id="IPR001789">
    <property type="entry name" value="Sig_transdc_resp-reg_receiver"/>
</dbReference>
<dbReference type="GeneID" id="85312807"/>
<proteinExistence type="predicted"/>
<dbReference type="CDD" id="cd00082">
    <property type="entry name" value="HisKA"/>
    <property type="match status" value="1"/>
</dbReference>
<reference evidence="10" key="1">
    <citation type="submission" date="2023-06" db="EMBL/GenBank/DDBJ databases">
        <title>Genome-scale phylogeny and comparative genomics of the fungal order Sordariales.</title>
        <authorList>
            <consortium name="Lawrence Berkeley National Laboratory"/>
            <person name="Hensen N."/>
            <person name="Bonometti L."/>
            <person name="Westerberg I."/>
            <person name="Brannstrom I.O."/>
            <person name="Guillou S."/>
            <person name="Cros-Aarteil S."/>
            <person name="Calhoun S."/>
            <person name="Haridas S."/>
            <person name="Kuo A."/>
            <person name="Mondo S."/>
            <person name="Pangilinan J."/>
            <person name="Riley R."/>
            <person name="Labutti K."/>
            <person name="Andreopoulos B."/>
            <person name="Lipzen A."/>
            <person name="Chen C."/>
            <person name="Yanf M."/>
            <person name="Daum C."/>
            <person name="Ng V."/>
            <person name="Clum A."/>
            <person name="Steindorff A."/>
            <person name="Ohm R."/>
            <person name="Martin F."/>
            <person name="Silar P."/>
            <person name="Natvig D."/>
            <person name="Lalanne C."/>
            <person name="Gautier V."/>
            <person name="Ament-Velasquez S.L."/>
            <person name="Kruys A."/>
            <person name="Hutchinson M.I."/>
            <person name="Powell A.J."/>
            <person name="Barry K."/>
            <person name="Miller A.N."/>
            <person name="Grigoriev I.V."/>
            <person name="Debuchy R."/>
            <person name="Gladieux P."/>
            <person name="Thoren M.H."/>
            <person name="Johannesson H."/>
        </authorList>
    </citation>
    <scope>NUCLEOTIDE SEQUENCE</scope>
    <source>
        <strain evidence="10">8032-3</strain>
    </source>
</reference>
<evidence type="ECO:0000259" key="8">
    <source>
        <dbReference type="PROSITE" id="PS50109"/>
    </source>
</evidence>
<accession>A0AAJ0C5X9</accession>
<dbReference type="Gene3D" id="3.30.565.10">
    <property type="entry name" value="Histidine kinase-like ATPase, C-terminal domain"/>
    <property type="match status" value="1"/>
</dbReference>
<dbReference type="Gene3D" id="1.10.287.130">
    <property type="match status" value="1"/>
</dbReference>
<dbReference type="EMBL" id="MU838999">
    <property type="protein sequence ID" value="KAK1770769.1"/>
    <property type="molecule type" value="Genomic_DNA"/>
</dbReference>
<dbReference type="GO" id="GO:0000155">
    <property type="term" value="F:phosphorelay sensor kinase activity"/>
    <property type="evidence" value="ECO:0007669"/>
    <property type="project" value="InterPro"/>
</dbReference>
<feature type="compositionally biased region" description="Low complexity" evidence="7">
    <location>
        <begin position="1028"/>
        <end position="1041"/>
    </location>
</feature>
<keyword evidence="11" id="KW-1185">Reference proteome</keyword>
<dbReference type="SMART" id="SM00388">
    <property type="entry name" value="HisKA"/>
    <property type="match status" value="1"/>
</dbReference>
<evidence type="ECO:0000256" key="5">
    <source>
        <dbReference type="ARBA" id="ARBA00022777"/>
    </source>
</evidence>
<feature type="modified residue" description="4-aspartylphosphate" evidence="6">
    <location>
        <position position="1186"/>
    </location>
</feature>
<dbReference type="RefSeq" id="XP_060286982.1">
    <property type="nucleotide sequence ID" value="XM_060429620.1"/>
</dbReference>
<dbReference type="GO" id="GO:0009927">
    <property type="term" value="F:histidine phosphotransfer kinase activity"/>
    <property type="evidence" value="ECO:0007669"/>
    <property type="project" value="TreeGrafter"/>
</dbReference>
<dbReference type="SUPFAM" id="SSF47384">
    <property type="entry name" value="Homodimeric domain of signal transducing histidine kinase"/>
    <property type="match status" value="1"/>
</dbReference>
<dbReference type="InterPro" id="IPR036890">
    <property type="entry name" value="HATPase_C_sf"/>
</dbReference>
<evidence type="ECO:0000256" key="2">
    <source>
        <dbReference type="ARBA" id="ARBA00012438"/>
    </source>
</evidence>
<evidence type="ECO:0000256" key="6">
    <source>
        <dbReference type="PROSITE-ProRule" id="PRU00169"/>
    </source>
</evidence>
<dbReference type="Proteomes" id="UP001244011">
    <property type="component" value="Unassembled WGS sequence"/>
</dbReference>
<evidence type="ECO:0000256" key="3">
    <source>
        <dbReference type="ARBA" id="ARBA00022553"/>
    </source>
</evidence>
<dbReference type="Gene3D" id="3.40.50.2300">
    <property type="match status" value="1"/>
</dbReference>
<dbReference type="PROSITE" id="PS50109">
    <property type="entry name" value="HIS_KIN"/>
    <property type="match status" value="1"/>
</dbReference>
<name>A0AAJ0C5X9_9PEZI</name>
<evidence type="ECO:0000256" key="1">
    <source>
        <dbReference type="ARBA" id="ARBA00000085"/>
    </source>
</evidence>
<evidence type="ECO:0000313" key="11">
    <source>
        <dbReference type="Proteomes" id="UP001244011"/>
    </source>
</evidence>
<dbReference type="PRINTS" id="PR00344">
    <property type="entry name" value="BCTRLSENSOR"/>
</dbReference>
<dbReference type="PANTHER" id="PTHR43047">
    <property type="entry name" value="TWO-COMPONENT HISTIDINE PROTEIN KINASE"/>
    <property type="match status" value="1"/>
</dbReference>
<feature type="region of interest" description="Disordered" evidence="7">
    <location>
        <begin position="269"/>
        <end position="291"/>
    </location>
</feature>
<dbReference type="SMART" id="SM00448">
    <property type="entry name" value="REC"/>
    <property type="match status" value="1"/>
</dbReference>
<evidence type="ECO:0000313" key="10">
    <source>
        <dbReference type="EMBL" id="KAK1770769.1"/>
    </source>
</evidence>
<dbReference type="SUPFAM" id="SSF52172">
    <property type="entry name" value="CheY-like"/>
    <property type="match status" value="1"/>
</dbReference>
<feature type="domain" description="Histidine kinase" evidence="8">
    <location>
        <begin position="565"/>
        <end position="862"/>
    </location>
</feature>
<dbReference type="SMART" id="SM00387">
    <property type="entry name" value="HATPase_c"/>
    <property type="match status" value="1"/>
</dbReference>
<keyword evidence="3 6" id="KW-0597">Phosphoprotein</keyword>
<dbReference type="CDD" id="cd17546">
    <property type="entry name" value="REC_hyHK_CKI1_RcsC-like"/>
    <property type="match status" value="1"/>
</dbReference>
<dbReference type="InterPro" id="IPR003594">
    <property type="entry name" value="HATPase_dom"/>
</dbReference>
<evidence type="ECO:0000259" key="9">
    <source>
        <dbReference type="PROSITE" id="PS50110"/>
    </source>
</evidence>
<feature type="domain" description="Response regulatory" evidence="9">
    <location>
        <begin position="1135"/>
        <end position="1256"/>
    </location>
</feature>
<feature type="compositionally biased region" description="Polar residues" evidence="7">
    <location>
        <begin position="456"/>
        <end position="465"/>
    </location>
</feature>
<feature type="region of interest" description="Disordered" evidence="7">
    <location>
        <begin position="685"/>
        <end position="712"/>
    </location>
</feature>
<dbReference type="InterPro" id="IPR003661">
    <property type="entry name" value="HisK_dim/P_dom"/>
</dbReference>
<protein>
    <recommendedName>
        <fullName evidence="2">histidine kinase</fullName>
        <ecNumber evidence="2">2.7.13.3</ecNumber>
    </recommendedName>
</protein>
<dbReference type="GO" id="GO:0005886">
    <property type="term" value="C:plasma membrane"/>
    <property type="evidence" value="ECO:0007669"/>
    <property type="project" value="TreeGrafter"/>
</dbReference>